<dbReference type="InterPro" id="IPR012334">
    <property type="entry name" value="Pectin_lyas_fold"/>
</dbReference>
<reference evidence="1 2" key="1">
    <citation type="submission" date="2019-12" db="EMBL/GenBank/DDBJ databases">
        <title>Paenibacillus sp. nov., an endophytic bacterium isolated from the stem of Dendrobium.</title>
        <authorList>
            <person name="Zhao R."/>
        </authorList>
    </citation>
    <scope>NUCLEOTIDE SEQUENCE [LARGE SCALE GENOMIC DNA]</scope>
    <source>
        <strain evidence="1 2">HJL G12</strain>
    </source>
</reference>
<evidence type="ECO:0000313" key="2">
    <source>
        <dbReference type="Proteomes" id="UP000460318"/>
    </source>
</evidence>
<organism evidence="1 2">
    <name type="scientific">Paenibacillus dendrobii</name>
    <dbReference type="NCBI Taxonomy" id="2691084"/>
    <lineage>
        <taxon>Bacteria</taxon>
        <taxon>Bacillati</taxon>
        <taxon>Bacillota</taxon>
        <taxon>Bacilli</taxon>
        <taxon>Bacillales</taxon>
        <taxon>Paenibacillaceae</taxon>
        <taxon>Paenibacillus</taxon>
    </lineage>
</organism>
<dbReference type="Gene3D" id="2.160.20.10">
    <property type="entry name" value="Single-stranded right-handed beta-helix, Pectin lyase-like"/>
    <property type="match status" value="1"/>
</dbReference>
<name>A0A7X3IN54_9BACL</name>
<dbReference type="AlphaFoldDB" id="A0A7X3IN54"/>
<protein>
    <submittedName>
        <fullName evidence="1">Peptidase C14</fullName>
    </submittedName>
</protein>
<dbReference type="SUPFAM" id="SSF51126">
    <property type="entry name" value="Pectin lyase-like"/>
    <property type="match status" value="1"/>
</dbReference>
<sequence length="681" mass="75490">MMYSVPDVNSLKRIPEEHRKQGAPVWVGGYYKEGDPGAKLMRWDEECSAPDNGGTVHAPEDGGKGRWIMVHQGVGNYRCFGVFGSEHAADEALEAWLADPTVYRIEASSDLRFVKRHRLDRSHIELDFNGFAVYTDGIEDAPPNDPFSAVFQFRGKAAGVEQTVILTEDAAEMSEVFEVGDSSAFAIGEWWTAQVSKVEGGGVTERELDKLIMVTEIVDARHVRFNYKNGWRIETGRSISYRKITPVVRAHVKNMVFHGAGNTDITGSHPLVYEYAVDCNAIAIEAFRTFWPVVMRRHCTHFVTERCRLTNPTEVVIGGTGYMTQQIYCLYGHVRDCQTSNARHLNDFTGSAYCQVENCHGDGDEHGTFVTHGQYEHDLAFTGNSGLLSFGNSGPIWGESAKRITVKKHVGSRFISFRKVTDITVEDVHIFEQEGIPDSGSIWVNADGVQMKNCSAEKTVAFFQAASRSERPNVVENCLFKLAKGRSLNREQVIRDIAFYNCDFLGLDGNDWNAPGSLYFRDCRLHGAADAAPLRMEGRGFSFQGGEMKNTGILLCGSGDQRVEIRSGARISGTNHAKSFFATEKECGRAEWRLSDMVSQAADAETAHFSLTSGYGEFTASGSTFEGGKYAVSGDYFGGGYMLHHGNVERTVDRSGLPQESASVRHEQGNLILREKPVRCE</sequence>
<dbReference type="EMBL" id="WUBI01000005">
    <property type="protein sequence ID" value="MWV46989.1"/>
    <property type="molecule type" value="Genomic_DNA"/>
</dbReference>
<proteinExistence type="predicted"/>
<dbReference type="Proteomes" id="UP000460318">
    <property type="component" value="Unassembled WGS sequence"/>
</dbReference>
<accession>A0A7X3IN54</accession>
<gene>
    <name evidence="1" type="ORF">GRF59_25585</name>
</gene>
<comment type="caution">
    <text evidence="1">The sequence shown here is derived from an EMBL/GenBank/DDBJ whole genome shotgun (WGS) entry which is preliminary data.</text>
</comment>
<dbReference type="RefSeq" id="WP_160500567.1">
    <property type="nucleotide sequence ID" value="NZ_WUBI01000005.1"/>
</dbReference>
<evidence type="ECO:0000313" key="1">
    <source>
        <dbReference type="EMBL" id="MWV46989.1"/>
    </source>
</evidence>
<dbReference type="InterPro" id="IPR011050">
    <property type="entry name" value="Pectin_lyase_fold/virulence"/>
</dbReference>
<keyword evidence="2" id="KW-1185">Reference proteome</keyword>